<accession>A0A9Q0AXA3</accession>
<dbReference type="InterPro" id="IPR052895">
    <property type="entry name" value="HetReg/Transcr_Mod"/>
</dbReference>
<dbReference type="Gene3D" id="6.10.140.100">
    <property type="match status" value="1"/>
</dbReference>
<proteinExistence type="predicted"/>
<evidence type="ECO:0000259" key="2">
    <source>
        <dbReference type="Pfam" id="PF06985"/>
    </source>
</evidence>
<feature type="region of interest" description="Disordered" evidence="1">
    <location>
        <begin position="49"/>
        <end position="98"/>
    </location>
</feature>
<gene>
    <name evidence="3" type="ORF">CABS02_14693</name>
</gene>
<feature type="compositionally biased region" description="Basic and acidic residues" evidence="1">
    <location>
        <begin position="1045"/>
        <end position="1072"/>
    </location>
</feature>
<feature type="domain" description="Heterokaryon incompatibility" evidence="2">
    <location>
        <begin position="266"/>
        <end position="425"/>
    </location>
</feature>
<dbReference type="Pfam" id="PF06985">
    <property type="entry name" value="HET"/>
    <property type="match status" value="1"/>
</dbReference>
<dbReference type="EMBL" id="SDAQ01000216">
    <property type="protein sequence ID" value="KAI3529878.1"/>
    <property type="molecule type" value="Genomic_DNA"/>
</dbReference>
<feature type="region of interest" description="Disordered" evidence="1">
    <location>
        <begin position="897"/>
        <end position="916"/>
    </location>
</feature>
<dbReference type="Proteomes" id="UP001056436">
    <property type="component" value="Unassembled WGS sequence"/>
</dbReference>
<organism evidence="3 4">
    <name type="scientific">Colletotrichum abscissum</name>
    <dbReference type="NCBI Taxonomy" id="1671311"/>
    <lineage>
        <taxon>Eukaryota</taxon>
        <taxon>Fungi</taxon>
        <taxon>Dikarya</taxon>
        <taxon>Ascomycota</taxon>
        <taxon>Pezizomycotina</taxon>
        <taxon>Sordariomycetes</taxon>
        <taxon>Hypocreomycetidae</taxon>
        <taxon>Glomerellales</taxon>
        <taxon>Glomerellaceae</taxon>
        <taxon>Colletotrichum</taxon>
        <taxon>Colletotrichum acutatum species complex</taxon>
    </lineage>
</organism>
<dbReference type="PANTHER" id="PTHR24148:SF64">
    <property type="entry name" value="HETEROKARYON INCOMPATIBILITY DOMAIN-CONTAINING PROTEIN"/>
    <property type="match status" value="1"/>
</dbReference>
<feature type="region of interest" description="Disordered" evidence="1">
    <location>
        <begin position="1045"/>
        <end position="1094"/>
    </location>
</feature>
<feature type="region of interest" description="Disordered" evidence="1">
    <location>
        <begin position="194"/>
        <end position="214"/>
    </location>
</feature>
<dbReference type="AlphaFoldDB" id="A0A9Q0AXA3"/>
<dbReference type="InterPro" id="IPR010730">
    <property type="entry name" value="HET"/>
</dbReference>
<feature type="region of interest" description="Disordered" evidence="1">
    <location>
        <begin position="144"/>
        <end position="179"/>
    </location>
</feature>
<evidence type="ECO:0000313" key="4">
    <source>
        <dbReference type="Proteomes" id="UP001056436"/>
    </source>
</evidence>
<keyword evidence="4" id="KW-1185">Reference proteome</keyword>
<evidence type="ECO:0000313" key="3">
    <source>
        <dbReference type="EMBL" id="KAI3529878.1"/>
    </source>
</evidence>
<evidence type="ECO:0000256" key="1">
    <source>
        <dbReference type="SAM" id="MobiDB-lite"/>
    </source>
</evidence>
<reference evidence="3" key="1">
    <citation type="submission" date="2019-01" db="EMBL/GenBank/DDBJ databases">
        <title>Colletotrichum abscissum LGMF1257.</title>
        <authorList>
            <person name="Baroncelli R."/>
        </authorList>
    </citation>
    <scope>NUCLEOTIDE SEQUENCE</scope>
    <source>
        <strain evidence="3">Ca142</strain>
    </source>
</reference>
<protein>
    <recommendedName>
        <fullName evidence="2">Heterokaryon incompatibility domain-containing protein</fullName>
    </recommendedName>
</protein>
<dbReference type="PANTHER" id="PTHR24148">
    <property type="entry name" value="ANKYRIN REPEAT DOMAIN-CONTAINING PROTEIN 39 HOMOLOG-RELATED"/>
    <property type="match status" value="1"/>
</dbReference>
<comment type="caution">
    <text evidence="3">The sequence shown here is derived from an EMBL/GenBank/DDBJ whole genome shotgun (WGS) entry which is preliminary data.</text>
</comment>
<name>A0A9Q0AXA3_9PEZI</name>
<feature type="compositionally biased region" description="Polar residues" evidence="1">
    <location>
        <begin position="157"/>
        <end position="169"/>
    </location>
</feature>
<feature type="region of interest" description="Disordered" evidence="1">
    <location>
        <begin position="110"/>
        <end position="132"/>
    </location>
</feature>
<sequence length="1119" mass="125063">MQDDTGHNTSAIRPGELEKVQGLWKFQVQRFKAQTWAYRDIKFLVYDDTADADEGDSKTGKTSENTAIFERPPKFMPTSPDHDSSVAPQTLGDGGEDPMFKQAIISSLKQPHSEAGPAAVFEHPPEDDDMDDPDLQEAIRMSLMGDDDSSDGPITAEPSSLNAGSSTACKKTPEDENMDDPELQEAIRLSLMSDGESGNAPIPAESGPSVTNTDEDEDVFECRICSKLPTFPHDKKTRNFRLFKPADEFPHLVTKRPSSVDVCVHYVAVSYCWPEEIKDEYGNTVPPIIESKVRDLNGMPRAARALDDVLDRAVDFANSVGLRMIWIDQECLPQPKEDGSEEDKAYQRLGVQALDIVYNRAIVTAGLHESTISKTEMSAVRFLIDHKTEELRYLSLRPQLFQYALDFLYMVQADKWYTRAWVIQEAVSAGDGLVLVFSRGPGVVYTSKLRADQKKYSTPRHPLDAERRTLKSKIICIPVGLFRALVETCKSLLEQRFQVMGQALIRTNTGKNAIPILSVAESLHPKITVRQHVAGVHVYGGKVYGGRQKVNAATALTLLKSRHCRDVQDRLTILANMCSYEIRLDPMRVAKECDSLRIGILAITLLNGDTSLLVPEVYDFPGDEDGEPDPSMDRRVGSLLSPFDTDSKGISSYAVQDGKLVNPAVYKHSFGGKRKGLHLCAYLWTVDDTLDLSPLKYQFAEIWHRMKCLRIIMDRQKEESVDEFARRKGLITQHFSKNYVADRAKSEIFHHGVIAADSSVWEGLDARGVQVKAYLDAYRVEAEPEMQKIVAEIFFAILRYLHGLCTTQSLGAANSIWQSIRTDAVYTRRPEMPDLVGEQLFSHEDVLVDPFRTLQLDKDRGGGHYQAWIVNRIMHEGVLFVARYNCASNVPLVGVDSRPSRDLGEGPSRQNDGKVPDNIIQRQFQRRVLATLYSSGLEGNFDALEDHETRIVPSSLAWFAEALKRDLFTAEAEQARTQQLISIFDVDGPCLVAPVFNSDWEVLPRPDIRSMSICWVVEPVEKAKPESHGKQSAAVDEEQLIIGGKGKESERKPVTSDTHDFMVGGKGKEPEHSPSTPDAGDLGIASNTESADPTSYRVLDKVKGMWQIMDLPMQEYAFI</sequence>
<dbReference type="OrthoDB" id="4838874at2759"/>